<reference evidence="2 3" key="1">
    <citation type="submission" date="2017-08" db="EMBL/GenBank/DDBJ databases">
        <title>Acidophilic green algal genome provides insights into adaptation to an acidic environment.</title>
        <authorList>
            <person name="Hirooka S."/>
            <person name="Hirose Y."/>
            <person name="Kanesaki Y."/>
            <person name="Higuchi S."/>
            <person name="Fujiwara T."/>
            <person name="Onuma R."/>
            <person name="Era A."/>
            <person name="Ohbayashi R."/>
            <person name="Uzuka A."/>
            <person name="Nozaki H."/>
            <person name="Yoshikawa H."/>
            <person name="Miyagishima S.Y."/>
        </authorList>
    </citation>
    <scope>NUCLEOTIDE SEQUENCE [LARGE SCALE GENOMIC DNA]</scope>
    <source>
        <strain evidence="2 3">NIES-2499</strain>
    </source>
</reference>
<evidence type="ECO:0000256" key="1">
    <source>
        <dbReference type="SAM" id="MobiDB-lite"/>
    </source>
</evidence>
<dbReference type="EMBL" id="BEGY01000015">
    <property type="protein sequence ID" value="GAX76123.1"/>
    <property type="molecule type" value="Genomic_DNA"/>
</dbReference>
<dbReference type="Gene3D" id="2.130.10.10">
    <property type="entry name" value="YVTN repeat-like/Quinoprotein amine dehydrogenase"/>
    <property type="match status" value="2"/>
</dbReference>
<organism evidence="2 3">
    <name type="scientific">Chlamydomonas eustigma</name>
    <dbReference type="NCBI Taxonomy" id="1157962"/>
    <lineage>
        <taxon>Eukaryota</taxon>
        <taxon>Viridiplantae</taxon>
        <taxon>Chlorophyta</taxon>
        <taxon>core chlorophytes</taxon>
        <taxon>Chlorophyceae</taxon>
        <taxon>CS clade</taxon>
        <taxon>Chlamydomonadales</taxon>
        <taxon>Chlamydomonadaceae</taxon>
        <taxon>Chlamydomonas</taxon>
    </lineage>
</organism>
<dbReference type="Proteomes" id="UP000232323">
    <property type="component" value="Unassembled WGS sequence"/>
</dbReference>
<dbReference type="InterPro" id="IPR001680">
    <property type="entry name" value="WD40_rpt"/>
</dbReference>
<protein>
    <recommendedName>
        <fullName evidence="4">Ribosome biogenesis protein NSA1</fullName>
    </recommendedName>
</protein>
<dbReference type="InterPro" id="IPR015943">
    <property type="entry name" value="WD40/YVTN_repeat-like_dom_sf"/>
</dbReference>
<dbReference type="AlphaFoldDB" id="A0A250WZ54"/>
<dbReference type="GO" id="GO:0030687">
    <property type="term" value="C:preribosome, large subunit precursor"/>
    <property type="evidence" value="ECO:0007669"/>
    <property type="project" value="TreeGrafter"/>
</dbReference>
<dbReference type="GO" id="GO:0042273">
    <property type="term" value="P:ribosomal large subunit biogenesis"/>
    <property type="evidence" value="ECO:0007669"/>
    <property type="project" value="InterPro"/>
</dbReference>
<feature type="region of interest" description="Disordered" evidence="1">
    <location>
        <begin position="419"/>
        <end position="489"/>
    </location>
</feature>
<feature type="compositionally biased region" description="Basic and acidic residues" evidence="1">
    <location>
        <begin position="422"/>
        <end position="457"/>
    </location>
</feature>
<dbReference type="OrthoDB" id="18388at2759"/>
<dbReference type="GO" id="GO:0005730">
    <property type="term" value="C:nucleolus"/>
    <property type="evidence" value="ECO:0007669"/>
    <property type="project" value="InterPro"/>
</dbReference>
<dbReference type="PANTHER" id="PTHR16038:SF4">
    <property type="entry name" value="WD REPEAT-CONTAINING PROTEIN 74"/>
    <property type="match status" value="1"/>
</dbReference>
<accession>A0A250WZ54</accession>
<dbReference type="SUPFAM" id="SSF50978">
    <property type="entry name" value="WD40 repeat-like"/>
    <property type="match status" value="1"/>
</dbReference>
<feature type="compositionally biased region" description="Basic residues" evidence="1">
    <location>
        <begin position="476"/>
        <end position="489"/>
    </location>
</feature>
<dbReference type="PANTHER" id="PTHR16038">
    <property type="entry name" value="NOP SEVEN ASSOCIATED PROTEIN 1"/>
    <property type="match status" value="1"/>
</dbReference>
<evidence type="ECO:0000313" key="2">
    <source>
        <dbReference type="EMBL" id="GAX76123.1"/>
    </source>
</evidence>
<sequence length="489" mass="53128">MHTSLQMIKKTKRKEIQNDSVPVPAVVRLISSDDLGLLRVVEVPPTWDGAHIVCKWGEPDKSRAITCMAISQWSPDNIAELAVARKGGEVDIISPADGSLAVTLEAANQTSAQRGHGLQDVVAMSFIPSAEPSGRLWSPGSLLTCTRSGFMRLYRSSSDDELKADSSNDKKVWALRLAFQTCPNVACMSVDHTGRYIALGGEGHNVQVWDLATQKEVFHAKGGKPNKVGLVDLPHITAITFLPSHTRNSAISTAQETGPTSGTEPSAPLLKVLAGTARHKLWLYDLVKGRRPQLELIWGESKITALKPESSGNRVWISNGMGCMEALDLSCDRIGGALKGVGGSISCLQQHPEGRPWLASVGLDRFLRVHDVETRRCLCKVYLKQCLTGLVFAPVSLPEAAVAATLAIHADDLSAANNMHNSGDHDGSTMKFASGKESKRDVSKDSHDDSHQEDVPFTKRQRSLMKAEKGVDRNSHPKSAKKKFKMLLK</sequence>
<keyword evidence="3" id="KW-1185">Reference proteome</keyword>
<dbReference type="InterPro" id="IPR037379">
    <property type="entry name" value="WDR74/Nsa1"/>
</dbReference>
<dbReference type="SMART" id="SM00320">
    <property type="entry name" value="WD40"/>
    <property type="match status" value="3"/>
</dbReference>
<comment type="caution">
    <text evidence="2">The sequence shown here is derived from an EMBL/GenBank/DDBJ whole genome shotgun (WGS) entry which is preliminary data.</text>
</comment>
<feature type="compositionally biased region" description="Basic and acidic residues" evidence="1">
    <location>
        <begin position="465"/>
        <end position="475"/>
    </location>
</feature>
<name>A0A250WZ54_9CHLO</name>
<proteinExistence type="predicted"/>
<dbReference type="InterPro" id="IPR036322">
    <property type="entry name" value="WD40_repeat_dom_sf"/>
</dbReference>
<evidence type="ECO:0000313" key="3">
    <source>
        <dbReference type="Proteomes" id="UP000232323"/>
    </source>
</evidence>
<dbReference type="STRING" id="1157962.A0A250WZ54"/>
<evidence type="ECO:0008006" key="4">
    <source>
        <dbReference type="Google" id="ProtNLM"/>
    </source>
</evidence>
<gene>
    <name evidence="2" type="ORF">CEUSTIGMA_g3566.t1</name>
</gene>